<evidence type="ECO:0000313" key="2">
    <source>
        <dbReference type="Proteomes" id="UP000659697"/>
    </source>
</evidence>
<organism evidence="1 2">
    <name type="scientific">Alishewanella longhuensis</name>
    <dbReference type="NCBI Taxonomy" id="1091037"/>
    <lineage>
        <taxon>Bacteria</taxon>
        <taxon>Pseudomonadati</taxon>
        <taxon>Pseudomonadota</taxon>
        <taxon>Gammaproteobacteria</taxon>
        <taxon>Alteromonadales</taxon>
        <taxon>Alteromonadaceae</taxon>
        <taxon>Alishewanella</taxon>
    </lineage>
</organism>
<comment type="caution">
    <text evidence="1">The sequence shown here is derived from an EMBL/GenBank/DDBJ whole genome shotgun (WGS) entry which is preliminary data.</text>
</comment>
<evidence type="ECO:0000313" key="1">
    <source>
        <dbReference type="EMBL" id="GHG70181.1"/>
    </source>
</evidence>
<gene>
    <name evidence="1" type="ORF">GCM10010919_20650</name>
</gene>
<proteinExistence type="predicted"/>
<protein>
    <submittedName>
        <fullName evidence="1">Uncharacterized protein</fullName>
    </submittedName>
</protein>
<dbReference type="EMBL" id="BNAO01000004">
    <property type="protein sequence ID" value="GHG70181.1"/>
    <property type="molecule type" value="Genomic_DNA"/>
</dbReference>
<keyword evidence="2" id="KW-1185">Reference proteome</keyword>
<reference evidence="2" key="1">
    <citation type="journal article" date="2019" name="Int. J. Syst. Evol. Microbiol.">
        <title>The Global Catalogue of Microorganisms (GCM) 10K type strain sequencing project: providing services to taxonomists for standard genome sequencing and annotation.</title>
        <authorList>
            <consortium name="The Broad Institute Genomics Platform"/>
            <consortium name="The Broad Institute Genome Sequencing Center for Infectious Disease"/>
            <person name="Wu L."/>
            <person name="Ma J."/>
        </authorList>
    </citation>
    <scope>NUCLEOTIDE SEQUENCE [LARGE SCALE GENOMIC DNA]</scope>
    <source>
        <strain evidence="2">CGMCC 1.7003</strain>
    </source>
</reference>
<dbReference type="RefSeq" id="WP_189432923.1">
    <property type="nucleotide sequence ID" value="NZ_BNAO01000004.1"/>
</dbReference>
<dbReference type="Proteomes" id="UP000659697">
    <property type="component" value="Unassembled WGS sequence"/>
</dbReference>
<sequence length="60" mass="7087">MKARNQTVQISERYYYQPKTVNLTLQERRALSLVWSESTEERQIKAVEPETEHCAVLGYN</sequence>
<name>A0ABQ3KZN1_9ALTE</name>
<accession>A0ABQ3KZN1</accession>